<dbReference type="Gene3D" id="3.10.10.10">
    <property type="entry name" value="HIV Type 1 Reverse Transcriptase, subunit A, domain 1"/>
    <property type="match status" value="1"/>
</dbReference>
<dbReference type="Gene3D" id="3.30.70.270">
    <property type="match status" value="1"/>
</dbReference>
<gene>
    <name evidence="1" type="ORF">GRJ2_000501900</name>
</gene>
<comment type="caution">
    <text evidence="1">The sequence shown here is derived from an EMBL/GenBank/DDBJ whole genome shotgun (WGS) entry which is preliminary data.</text>
</comment>
<dbReference type="SUPFAM" id="SSF56672">
    <property type="entry name" value="DNA/RNA polymerases"/>
    <property type="match status" value="1"/>
</dbReference>
<proteinExistence type="predicted"/>
<protein>
    <submittedName>
        <fullName evidence="1">Uncharacterized protein</fullName>
    </submittedName>
</protein>
<keyword evidence="2" id="KW-1185">Reference proteome</keyword>
<evidence type="ECO:0000313" key="1">
    <source>
        <dbReference type="EMBL" id="GAB0180366.1"/>
    </source>
</evidence>
<dbReference type="InterPro" id="IPR051320">
    <property type="entry name" value="Viral_Replic_Matur_Polypro"/>
</dbReference>
<dbReference type="EMBL" id="BAAFJT010000001">
    <property type="protein sequence ID" value="GAB0180366.1"/>
    <property type="molecule type" value="Genomic_DNA"/>
</dbReference>
<dbReference type="InterPro" id="IPR043502">
    <property type="entry name" value="DNA/RNA_pol_sf"/>
</dbReference>
<dbReference type="InterPro" id="IPR043128">
    <property type="entry name" value="Rev_trsase/Diguanyl_cyclase"/>
</dbReference>
<accession>A0ABC9W5A9</accession>
<dbReference type="PANTHER" id="PTHR33064">
    <property type="entry name" value="POL PROTEIN"/>
    <property type="match status" value="1"/>
</dbReference>
<dbReference type="PANTHER" id="PTHR33064:SF29">
    <property type="entry name" value="PEPTIDASE A2 DOMAIN-CONTAINING PROTEIN-RELATED"/>
    <property type="match status" value="1"/>
</dbReference>
<dbReference type="Proteomes" id="UP001623348">
    <property type="component" value="Unassembled WGS sequence"/>
</dbReference>
<sequence length="177" mass="19957">MWQKFVWSAPSSYANSLAVMDWKSEEVPTVDEVAGRLQQYEESLSSSLVLAVEKLSRKVQQLEENLSYSPPVQTSISAIRMQKSTGKWRLTVDYRGLNEVTPPMSAAVPDMLDLQYELESKAAKRYATIDIANALFSIPLVAKCRPQFAFTWRGVQYTWNQLPHHLPCADPECIGTG</sequence>
<evidence type="ECO:0000313" key="2">
    <source>
        <dbReference type="Proteomes" id="UP001623348"/>
    </source>
</evidence>
<reference evidence="1 2" key="1">
    <citation type="submission" date="2024-06" db="EMBL/GenBank/DDBJ databases">
        <title>The draft genome of Grus japonensis, version 3.</title>
        <authorList>
            <person name="Nabeshima K."/>
            <person name="Suzuki S."/>
            <person name="Onuma M."/>
        </authorList>
    </citation>
    <scope>NUCLEOTIDE SEQUENCE [LARGE SCALE GENOMIC DNA]</scope>
    <source>
        <strain evidence="1 2">451A</strain>
    </source>
</reference>
<dbReference type="AlphaFoldDB" id="A0ABC9W5A9"/>
<name>A0ABC9W5A9_GRUJA</name>
<organism evidence="1 2">
    <name type="scientific">Grus japonensis</name>
    <name type="common">Japanese crane</name>
    <name type="synonym">Red-crowned crane</name>
    <dbReference type="NCBI Taxonomy" id="30415"/>
    <lineage>
        <taxon>Eukaryota</taxon>
        <taxon>Metazoa</taxon>
        <taxon>Chordata</taxon>
        <taxon>Craniata</taxon>
        <taxon>Vertebrata</taxon>
        <taxon>Euteleostomi</taxon>
        <taxon>Archelosauria</taxon>
        <taxon>Archosauria</taxon>
        <taxon>Dinosauria</taxon>
        <taxon>Saurischia</taxon>
        <taxon>Theropoda</taxon>
        <taxon>Coelurosauria</taxon>
        <taxon>Aves</taxon>
        <taxon>Neognathae</taxon>
        <taxon>Neoaves</taxon>
        <taxon>Gruiformes</taxon>
        <taxon>Gruidae</taxon>
        <taxon>Grus</taxon>
    </lineage>
</organism>